<dbReference type="RefSeq" id="WP_093010959.1">
    <property type="nucleotide sequence ID" value="NZ_FOXV01000005.1"/>
</dbReference>
<evidence type="ECO:0000313" key="2">
    <source>
        <dbReference type="EMBL" id="SFQ42647.1"/>
    </source>
</evidence>
<reference evidence="3" key="1">
    <citation type="submission" date="2016-10" db="EMBL/GenBank/DDBJ databases">
        <authorList>
            <person name="Varghese N."/>
            <person name="Submissions S."/>
        </authorList>
    </citation>
    <scope>NUCLEOTIDE SEQUENCE [LARGE SCALE GENOMIC DNA]</scope>
    <source>
        <strain evidence="3">JCM 10271</strain>
    </source>
</reference>
<evidence type="ECO:0000313" key="3">
    <source>
        <dbReference type="Proteomes" id="UP000243106"/>
    </source>
</evidence>
<evidence type="ECO:0000259" key="1">
    <source>
        <dbReference type="Pfam" id="PF12146"/>
    </source>
</evidence>
<dbReference type="InterPro" id="IPR051044">
    <property type="entry name" value="MAG_DAG_Lipase"/>
</dbReference>
<proteinExistence type="predicted"/>
<dbReference type="SUPFAM" id="SSF53474">
    <property type="entry name" value="alpha/beta-Hydrolases"/>
    <property type="match status" value="1"/>
</dbReference>
<dbReference type="Gene3D" id="3.40.50.1820">
    <property type="entry name" value="alpha/beta hydrolase"/>
    <property type="match status" value="1"/>
</dbReference>
<dbReference type="STRING" id="93684.SAMN05421853_105199"/>
<feature type="domain" description="Serine aminopeptidase S33" evidence="1">
    <location>
        <begin position="42"/>
        <end position="292"/>
    </location>
</feature>
<dbReference type="InterPro" id="IPR029058">
    <property type="entry name" value="AB_hydrolase_fold"/>
</dbReference>
<gene>
    <name evidence="2" type="ORF">SAMN05421853_105199</name>
</gene>
<organism evidence="2 3">
    <name type="scientific">Roseivivax halotolerans</name>
    <dbReference type="NCBI Taxonomy" id="93684"/>
    <lineage>
        <taxon>Bacteria</taxon>
        <taxon>Pseudomonadati</taxon>
        <taxon>Pseudomonadota</taxon>
        <taxon>Alphaproteobacteria</taxon>
        <taxon>Rhodobacterales</taxon>
        <taxon>Roseobacteraceae</taxon>
        <taxon>Roseivivax</taxon>
    </lineage>
</organism>
<dbReference type="Pfam" id="PF12146">
    <property type="entry name" value="Hydrolase_4"/>
    <property type="match status" value="1"/>
</dbReference>
<sequence length="320" mass="34827">MTETAPFLTDLAQGPDGARAVWVQAVDGKRIRLGHYPGGETGTVLLYPGRTEYIEKYGRLAADFAKAGYHTLAIDWRGQGLSDRLLPDVRTGHVDLFHDYQKDADAMIAWAEAEGLPRPFHLLGHSMGGCIGLRSLVNGIDVAGAVFTGPMWGIRIAPMMRPVAWTLSLGASRFGLGHNIAPGTNPESYVVSETFEGNLLTRDREMYDYMRAQVLAEPGLQLGGPSLRWLNEALVECRALARMPAPDYPCLTFVGTNERIVDIPRIKARMASWPGGKLVKIPGGEHEVLMESPEVRGEVIPAIIAHYDAAESRAPKAASA</sequence>
<dbReference type="PANTHER" id="PTHR11614">
    <property type="entry name" value="PHOSPHOLIPASE-RELATED"/>
    <property type="match status" value="1"/>
</dbReference>
<accession>A0A1I5YFI2</accession>
<dbReference type="AlphaFoldDB" id="A0A1I5YFI2"/>
<protein>
    <submittedName>
        <fullName evidence="2">Lysophospholipase</fullName>
    </submittedName>
</protein>
<dbReference type="InterPro" id="IPR022742">
    <property type="entry name" value="Hydrolase_4"/>
</dbReference>
<dbReference type="EMBL" id="FOXV01000005">
    <property type="protein sequence ID" value="SFQ42647.1"/>
    <property type="molecule type" value="Genomic_DNA"/>
</dbReference>
<name>A0A1I5YFI2_9RHOB</name>
<dbReference type="Proteomes" id="UP000243106">
    <property type="component" value="Unassembled WGS sequence"/>
</dbReference>
<keyword evidence="3" id="KW-1185">Reference proteome</keyword>